<dbReference type="PANTHER" id="PTHR31286:SF167">
    <property type="entry name" value="OS09G0268800 PROTEIN"/>
    <property type="match status" value="1"/>
</dbReference>
<dbReference type="InterPro" id="IPR040256">
    <property type="entry name" value="At4g02000-like"/>
</dbReference>
<gene>
    <name evidence="5" type="ORF">Goshw_005141</name>
</gene>
<proteinExistence type="predicted"/>
<evidence type="ECO:0000256" key="1">
    <source>
        <dbReference type="PROSITE-ProRule" id="PRU00047"/>
    </source>
</evidence>
<organism evidence="5 6">
    <name type="scientific">Gossypium schwendimanii</name>
    <name type="common">Cotton</name>
    <dbReference type="NCBI Taxonomy" id="34291"/>
    <lineage>
        <taxon>Eukaryota</taxon>
        <taxon>Viridiplantae</taxon>
        <taxon>Streptophyta</taxon>
        <taxon>Embryophyta</taxon>
        <taxon>Tracheophyta</taxon>
        <taxon>Spermatophyta</taxon>
        <taxon>Magnoliopsida</taxon>
        <taxon>eudicotyledons</taxon>
        <taxon>Gunneridae</taxon>
        <taxon>Pentapetalae</taxon>
        <taxon>rosids</taxon>
        <taxon>malvids</taxon>
        <taxon>Malvales</taxon>
        <taxon>Malvaceae</taxon>
        <taxon>Malvoideae</taxon>
        <taxon>Gossypium</taxon>
    </lineage>
</organism>
<dbReference type="GO" id="GO:0008270">
    <property type="term" value="F:zinc ion binding"/>
    <property type="evidence" value="ECO:0007669"/>
    <property type="project" value="UniProtKB-KW"/>
</dbReference>
<sequence length="403" mass="46278">MEESDSKDREGRDEISLLAEKLIQLSVKGSMVVPNSKPTLICTVWIEKLYNPESFRAQMKSIWKTRKKFEIQMVEQNLFLIVFDLEEELETIMKGRPCHFRKSIILFDRLIQAVERDQIRLNSSPFWIKIDSYLLEFNKKDLLHVIGVTFGGFSDLKLTKSVVGSESPWMFENHFTEYENLSIFCFGCGRMGHGIKDCTQIIPARKTKISVDPPYTLTLKAESKSAGKESMKFNAMMKNVGVQSSYTGGKVVLAESSRIIEKENNEIRGAQENIELIGGEEMIKDQGCIYRIEEVEKLNDSTVQECKNANPEKKTSWKRIKPVATVIQTKAENSTRKRKSPEEDLARSDKEDFDVDGTKRLKQDDFEGYEKAFSEVMLDSSEQLDIKNFLRSVATKRQADRTQ</sequence>
<keyword evidence="1" id="KW-0862">Zinc</keyword>
<name>A0A7J9MRZ4_GOSSC</name>
<feature type="coiled-coil region" evidence="2">
    <location>
        <begin position="253"/>
        <end position="280"/>
    </location>
</feature>
<evidence type="ECO:0000313" key="6">
    <source>
        <dbReference type="Proteomes" id="UP000593576"/>
    </source>
</evidence>
<protein>
    <recommendedName>
        <fullName evidence="4">CCHC-type domain-containing protein</fullName>
    </recommendedName>
</protein>
<keyword evidence="1" id="KW-0479">Metal-binding</keyword>
<evidence type="ECO:0000313" key="5">
    <source>
        <dbReference type="EMBL" id="MBA0873647.1"/>
    </source>
</evidence>
<keyword evidence="1" id="KW-0863">Zinc-finger</keyword>
<dbReference type="Proteomes" id="UP000593576">
    <property type="component" value="Unassembled WGS sequence"/>
</dbReference>
<evidence type="ECO:0000256" key="2">
    <source>
        <dbReference type="SAM" id="Coils"/>
    </source>
</evidence>
<dbReference type="PROSITE" id="PS50158">
    <property type="entry name" value="ZF_CCHC"/>
    <property type="match status" value="1"/>
</dbReference>
<feature type="region of interest" description="Disordered" evidence="3">
    <location>
        <begin position="329"/>
        <end position="359"/>
    </location>
</feature>
<keyword evidence="2" id="KW-0175">Coiled coil</keyword>
<keyword evidence="6" id="KW-1185">Reference proteome</keyword>
<dbReference type="GO" id="GO:0003676">
    <property type="term" value="F:nucleic acid binding"/>
    <property type="evidence" value="ECO:0007669"/>
    <property type="project" value="InterPro"/>
</dbReference>
<dbReference type="EMBL" id="JABFAF010000013">
    <property type="protein sequence ID" value="MBA0873647.1"/>
    <property type="molecule type" value="Genomic_DNA"/>
</dbReference>
<accession>A0A7J9MRZ4</accession>
<dbReference type="AlphaFoldDB" id="A0A7J9MRZ4"/>
<comment type="caution">
    <text evidence="5">The sequence shown here is derived from an EMBL/GenBank/DDBJ whole genome shotgun (WGS) entry which is preliminary data.</text>
</comment>
<dbReference type="Pfam" id="PF14111">
    <property type="entry name" value="DUF4283"/>
    <property type="match status" value="1"/>
</dbReference>
<dbReference type="InterPro" id="IPR025836">
    <property type="entry name" value="Zn_knuckle_CX2CX4HX4C"/>
</dbReference>
<dbReference type="InterPro" id="IPR001878">
    <property type="entry name" value="Znf_CCHC"/>
</dbReference>
<evidence type="ECO:0000259" key="4">
    <source>
        <dbReference type="PROSITE" id="PS50158"/>
    </source>
</evidence>
<evidence type="ECO:0000256" key="3">
    <source>
        <dbReference type="SAM" id="MobiDB-lite"/>
    </source>
</evidence>
<feature type="domain" description="CCHC-type" evidence="4">
    <location>
        <begin position="185"/>
        <end position="200"/>
    </location>
</feature>
<reference evidence="5 6" key="1">
    <citation type="journal article" date="2019" name="Genome Biol. Evol.">
        <title>Insights into the evolution of the New World diploid cottons (Gossypium, subgenus Houzingenia) based on genome sequencing.</title>
        <authorList>
            <person name="Grover C.E."/>
            <person name="Arick M.A. 2nd"/>
            <person name="Thrash A."/>
            <person name="Conover J.L."/>
            <person name="Sanders W.S."/>
            <person name="Peterson D.G."/>
            <person name="Frelichowski J.E."/>
            <person name="Scheffler J.A."/>
            <person name="Scheffler B.E."/>
            <person name="Wendel J.F."/>
        </authorList>
    </citation>
    <scope>NUCLEOTIDE SEQUENCE [LARGE SCALE GENOMIC DNA]</scope>
    <source>
        <strain evidence="5">1</strain>
        <tissue evidence="5">Leaf</tissue>
    </source>
</reference>
<dbReference type="Pfam" id="PF14392">
    <property type="entry name" value="zf-CCHC_4"/>
    <property type="match status" value="1"/>
</dbReference>
<feature type="compositionally biased region" description="Basic and acidic residues" evidence="3">
    <location>
        <begin position="340"/>
        <end position="359"/>
    </location>
</feature>
<dbReference type="PANTHER" id="PTHR31286">
    <property type="entry name" value="GLYCINE-RICH CELL WALL STRUCTURAL PROTEIN 1.8-LIKE"/>
    <property type="match status" value="1"/>
</dbReference>
<dbReference type="InterPro" id="IPR025558">
    <property type="entry name" value="DUF4283"/>
</dbReference>
<dbReference type="OrthoDB" id="1461917at2759"/>